<dbReference type="InterPro" id="IPR036388">
    <property type="entry name" value="WH-like_DNA-bd_sf"/>
</dbReference>
<evidence type="ECO:0000313" key="6">
    <source>
        <dbReference type="Proteomes" id="UP000035548"/>
    </source>
</evidence>
<dbReference type="Pfam" id="PF00196">
    <property type="entry name" value="GerE"/>
    <property type="match status" value="1"/>
</dbReference>
<dbReference type="RefSeq" id="WP_201775032.1">
    <property type="nucleotide sequence ID" value="NZ_CP011546.1"/>
</dbReference>
<protein>
    <submittedName>
        <fullName evidence="5">Transcriptional regulator, luxR family</fullName>
    </submittedName>
</protein>
<dbReference type="GO" id="GO:0003677">
    <property type="term" value="F:DNA binding"/>
    <property type="evidence" value="ECO:0007669"/>
    <property type="project" value="UniProtKB-KW"/>
</dbReference>
<dbReference type="PROSITE" id="PS50043">
    <property type="entry name" value="HTH_LUXR_2"/>
    <property type="match status" value="1"/>
</dbReference>
<dbReference type="PANTHER" id="PTHR44688">
    <property type="entry name" value="DNA-BINDING TRANSCRIPTIONAL ACTIVATOR DEVR_DOSR"/>
    <property type="match status" value="1"/>
</dbReference>
<dbReference type="AlphaFoldDB" id="A0A0G3HEG6"/>
<name>A0A0G3HEG6_9CORY</name>
<dbReference type="InterPro" id="IPR000792">
    <property type="entry name" value="Tscrpt_reg_LuxR_C"/>
</dbReference>
<reference evidence="6" key="2">
    <citation type="submission" date="2015-05" db="EMBL/GenBank/DDBJ databases">
        <title>Complete genome sequence of Corynebacterium uterequi DSM 45634, isolated from the uterus of a maiden mare.</title>
        <authorList>
            <person name="Ruckert C."/>
            <person name="Albersmeier A."/>
            <person name="Winkler A."/>
            <person name="Tauch A."/>
        </authorList>
    </citation>
    <scope>NUCLEOTIDE SEQUENCE [LARGE SCALE GENOMIC DNA]</scope>
    <source>
        <strain evidence="6">DSM 45634</strain>
    </source>
</reference>
<keyword evidence="2" id="KW-0238">DNA-binding</keyword>
<keyword evidence="1" id="KW-0805">Transcription regulation</keyword>
<dbReference type="Gene3D" id="1.10.10.10">
    <property type="entry name" value="Winged helix-like DNA-binding domain superfamily/Winged helix DNA-binding domain"/>
    <property type="match status" value="1"/>
</dbReference>
<feature type="domain" description="HTH luxR-type" evidence="4">
    <location>
        <begin position="213"/>
        <end position="278"/>
    </location>
</feature>
<dbReference type="PROSITE" id="PS00622">
    <property type="entry name" value="HTH_LUXR_1"/>
    <property type="match status" value="1"/>
</dbReference>
<keyword evidence="3" id="KW-0804">Transcription</keyword>
<dbReference type="STRING" id="1072256.CUTER_08725"/>
<dbReference type="EMBL" id="CP011546">
    <property type="protein sequence ID" value="AKK11726.1"/>
    <property type="molecule type" value="Genomic_DNA"/>
</dbReference>
<reference evidence="5 6" key="1">
    <citation type="journal article" date="2015" name="Genome Announc.">
        <title>Virulence Factor Genes Detected in the Complete Genome Sequence of Corynebacterium uterequi DSM 45634, Isolated from the Uterus of a Maiden Mare.</title>
        <authorList>
            <person name="Ruckert C."/>
            <person name="Kriete M."/>
            <person name="Jaenicke S."/>
            <person name="Winkler A."/>
            <person name="Tauch A."/>
        </authorList>
    </citation>
    <scope>NUCLEOTIDE SEQUENCE [LARGE SCALE GENOMIC DNA]</scope>
    <source>
        <strain evidence="5 6">DSM 45634</strain>
    </source>
</reference>
<dbReference type="SUPFAM" id="SSF46894">
    <property type="entry name" value="C-terminal effector domain of the bipartite response regulators"/>
    <property type="match status" value="1"/>
</dbReference>
<gene>
    <name evidence="5" type="ORF">CUTER_08725</name>
</gene>
<dbReference type="GO" id="GO:0006355">
    <property type="term" value="P:regulation of DNA-templated transcription"/>
    <property type="evidence" value="ECO:0007669"/>
    <property type="project" value="InterPro"/>
</dbReference>
<dbReference type="CDD" id="cd06170">
    <property type="entry name" value="LuxR_C_like"/>
    <property type="match status" value="1"/>
</dbReference>
<evidence type="ECO:0000313" key="5">
    <source>
        <dbReference type="EMBL" id="AKK11726.1"/>
    </source>
</evidence>
<dbReference type="InterPro" id="IPR016032">
    <property type="entry name" value="Sig_transdc_resp-reg_C-effctor"/>
</dbReference>
<dbReference type="PATRIC" id="fig|1072256.5.peg.1725"/>
<keyword evidence="6" id="KW-1185">Reference proteome</keyword>
<evidence type="ECO:0000256" key="2">
    <source>
        <dbReference type="ARBA" id="ARBA00023125"/>
    </source>
</evidence>
<proteinExistence type="predicted"/>
<dbReference type="PRINTS" id="PR00038">
    <property type="entry name" value="HTHLUXR"/>
</dbReference>
<evidence type="ECO:0000256" key="1">
    <source>
        <dbReference type="ARBA" id="ARBA00023015"/>
    </source>
</evidence>
<dbReference type="PANTHER" id="PTHR44688:SF16">
    <property type="entry name" value="DNA-BINDING TRANSCRIPTIONAL ACTIVATOR DEVR_DOSR"/>
    <property type="match status" value="1"/>
</dbReference>
<dbReference type="Proteomes" id="UP000035548">
    <property type="component" value="Chromosome"/>
</dbReference>
<sequence length="281" mass="30904">MKSTEVSSRLVAAMEDLDGFKDARDVARYVVAMFRDFVPGADALAVHVRIPGTHQFLCLGAMGFPQYPDTLLTTEDSAFGDLLGTRDVIQARNRCELVELVNMPDDGSESYKRHLHAHRLRADAAHRSLLIQPLTSKDAHVGCVWIESWTTSRPPTRSDLDHTALAARVAALAFRHCDHATVKSARGLMERRPFTDAEAAADDPAPSGSSVSAAPSSIVLSLREKQVLRLIASGLTNREIARDLRISENTVRTHRRSLMSKVEAHNSAELLTHARAARLLD</sequence>
<dbReference type="KEGG" id="cut:CUTER_08725"/>
<dbReference type="SMART" id="SM00421">
    <property type="entry name" value="HTH_LUXR"/>
    <property type="match status" value="1"/>
</dbReference>
<dbReference type="SUPFAM" id="SSF55781">
    <property type="entry name" value="GAF domain-like"/>
    <property type="match status" value="1"/>
</dbReference>
<accession>A0A0G3HEG6</accession>
<evidence type="ECO:0000256" key="3">
    <source>
        <dbReference type="ARBA" id="ARBA00023163"/>
    </source>
</evidence>
<evidence type="ECO:0000259" key="4">
    <source>
        <dbReference type="PROSITE" id="PS50043"/>
    </source>
</evidence>
<organism evidence="5 6">
    <name type="scientific">Corynebacterium uterequi</name>
    <dbReference type="NCBI Taxonomy" id="1072256"/>
    <lineage>
        <taxon>Bacteria</taxon>
        <taxon>Bacillati</taxon>
        <taxon>Actinomycetota</taxon>
        <taxon>Actinomycetes</taxon>
        <taxon>Mycobacteriales</taxon>
        <taxon>Corynebacteriaceae</taxon>
        <taxon>Corynebacterium</taxon>
    </lineage>
</organism>